<comment type="caution">
    <text evidence="2">The sequence shown here is derived from an EMBL/GenBank/DDBJ whole genome shotgun (WGS) entry which is preliminary data.</text>
</comment>
<proteinExistence type="predicted"/>
<evidence type="ECO:0000313" key="2">
    <source>
        <dbReference type="EMBL" id="KCZ83930.1"/>
    </source>
</evidence>
<organism evidence="2 3">
    <name type="scientific">Hyphomonas hirschiana VP5</name>
    <dbReference type="NCBI Taxonomy" id="1280951"/>
    <lineage>
        <taxon>Bacteria</taxon>
        <taxon>Pseudomonadati</taxon>
        <taxon>Pseudomonadota</taxon>
        <taxon>Alphaproteobacteria</taxon>
        <taxon>Hyphomonadales</taxon>
        <taxon>Hyphomonadaceae</taxon>
        <taxon>Hyphomonas</taxon>
    </lineage>
</organism>
<dbReference type="PATRIC" id="fig|1280951.3.peg.3530"/>
<dbReference type="EMBL" id="ARYI01000026">
    <property type="protein sequence ID" value="KCZ83930.1"/>
    <property type="molecule type" value="Genomic_DNA"/>
</dbReference>
<keyword evidence="1" id="KW-0812">Transmembrane</keyword>
<keyword evidence="3" id="KW-1185">Reference proteome</keyword>
<feature type="transmembrane region" description="Helical" evidence="1">
    <location>
        <begin position="39"/>
        <end position="59"/>
    </location>
</feature>
<dbReference type="AlphaFoldDB" id="A0A059F6E7"/>
<keyword evidence="1" id="KW-0472">Membrane</keyword>
<gene>
    <name evidence="2" type="ORF">HHI_17538</name>
</gene>
<evidence type="ECO:0000256" key="1">
    <source>
        <dbReference type="SAM" id="Phobius"/>
    </source>
</evidence>
<keyword evidence="1" id="KW-1133">Transmembrane helix</keyword>
<sequence length="239" mass="26001">MGLIWWIMPSIAGVIGLLLLFAGFGKLANLKPFAGVTRLAFGTAFVGIAGMVAFIGLNIQTYKRLTYERPVAVVKFASVPGQAEAFTADVTFSDGTHLLQADGTQPVFRGDEWQIGARVIKFKPMANILGYDSMYRIEHMRSTNAMQFSSEAVTEGKIDGIRIVTEEPGIDVSKLADTYGSRFGIDAEYGSATYQPMGDGFEYEVSITQDALIARPTEATRTLIQSNSYPGFIPSKQAD</sequence>
<evidence type="ECO:0000313" key="3">
    <source>
        <dbReference type="Proteomes" id="UP000025061"/>
    </source>
</evidence>
<name>A0A059F6E7_9PROT</name>
<feature type="transmembrane region" description="Helical" evidence="1">
    <location>
        <begin position="6"/>
        <end position="27"/>
    </location>
</feature>
<reference evidence="2 3" key="1">
    <citation type="submission" date="2013-04" db="EMBL/GenBank/DDBJ databases">
        <title>Hyphomonas hirschiana VP5 Genome Sequencing.</title>
        <authorList>
            <person name="Lai Q."/>
            <person name="Shao Z."/>
        </authorList>
    </citation>
    <scope>NUCLEOTIDE SEQUENCE [LARGE SCALE GENOMIC DNA]</scope>
    <source>
        <strain evidence="2 3">VP5</strain>
    </source>
</reference>
<accession>A0A059F6E7</accession>
<dbReference type="Proteomes" id="UP000025061">
    <property type="component" value="Unassembled WGS sequence"/>
</dbReference>
<protein>
    <submittedName>
        <fullName evidence="2">Uncharacterized protein</fullName>
    </submittedName>
</protein>